<keyword evidence="2" id="KW-1185">Reference proteome</keyword>
<accession>A0ABY8AU67</accession>
<dbReference type="Proteomes" id="UP001222087">
    <property type="component" value="Chromosome"/>
</dbReference>
<organism evidence="1 2">
    <name type="scientific">Legionella cardiaca</name>
    <dbReference type="NCBI Taxonomy" id="1071983"/>
    <lineage>
        <taxon>Bacteria</taxon>
        <taxon>Pseudomonadati</taxon>
        <taxon>Pseudomonadota</taxon>
        <taxon>Gammaproteobacteria</taxon>
        <taxon>Legionellales</taxon>
        <taxon>Legionellaceae</taxon>
        <taxon>Legionella</taxon>
    </lineage>
</organism>
<dbReference type="EMBL" id="CP119078">
    <property type="protein sequence ID" value="WED42687.1"/>
    <property type="molecule type" value="Genomic_DNA"/>
</dbReference>
<sequence length="488" mass="55595">MPFSFEQFNPFAPVELSSDDLIQIDNLIIHSLKNMQLGKPLEILLLTEEELKNYDEKLAEERMKKLNARLHQFVNGLQFTTEGNQVKIGVPEFIDEEKLRARFISKPGEALLPMENIQNILARLSAAIIAYSVGDLFIDALSDEEAANANKRFELTPLERENFNLNDERFSRFMNYLDKLSQANNISICNWMKHYKIPQFSYNHHEGDKRFTQVFVLPIRYQIQCPGDHVSQLFEALKADAKSYLIPEQIFLSEMLWKLKSHDYVVHGGGKIINGKQYSTSAANLVKKLETLLATKIDLHESSAIEDFKRQAQALAQDIREELKHKRTSQTGRSFGWWGQRDKTTINLYEEILNITEQVMPSILEEIPLRTILSKLQNHHYVINGFGKTVFGKKYTTSAGNVVEKIENLFAKRINYNDATAVESLKAEIHELFQDIAKELSGKTKATAGSCFNLGGRDLSTAQLYSEIVEICSSNSGTVEALHLTQSV</sequence>
<name>A0ABY8AU67_9GAMM</name>
<protein>
    <submittedName>
        <fullName evidence="1">Uncharacterized protein</fullName>
    </submittedName>
</protein>
<evidence type="ECO:0000313" key="1">
    <source>
        <dbReference type="EMBL" id="WED42687.1"/>
    </source>
</evidence>
<reference evidence="1 2" key="1">
    <citation type="submission" date="2023-02" db="EMBL/GenBank/DDBJ databases">
        <title>Genome Sequence of L. cardiaca H63T.</title>
        <authorList>
            <person name="Lopez A.E."/>
            <person name="Cianciotto N.P."/>
        </authorList>
    </citation>
    <scope>NUCLEOTIDE SEQUENCE [LARGE SCALE GENOMIC DNA]</scope>
    <source>
        <strain evidence="1 2">H63</strain>
    </source>
</reference>
<dbReference type="RefSeq" id="WP_275088503.1">
    <property type="nucleotide sequence ID" value="NZ_CP119078.1"/>
</dbReference>
<proteinExistence type="predicted"/>
<evidence type="ECO:0000313" key="2">
    <source>
        <dbReference type="Proteomes" id="UP001222087"/>
    </source>
</evidence>
<gene>
    <name evidence="1" type="ORF">PXX05_12385</name>
</gene>